<accession>X1PA96</accession>
<evidence type="ECO:0000256" key="5">
    <source>
        <dbReference type="ARBA" id="ARBA00023004"/>
    </source>
</evidence>
<dbReference type="SMART" id="SM00790">
    <property type="entry name" value="AFOR_N"/>
    <property type="match status" value="1"/>
</dbReference>
<sequence length="263" mass="28853">RDASQLVGKDTYETGDLVRDELGRNEREMSVASIGPAGENLVRFACIFVDKGHTASHDGTGAVMGSKKLKAIAVARGKARPTLKDKDRVSALANQTHEDTLNNPQRLRTYTWGTLMGIVTSATAGTGTLPVKNYTTCIYDIEPEKLEKFGGPYIRGNFKPKPAPCWACRMHHCHMITITEGPYTGLVMEEPEYEQFASWGPVIGQTDVTAAMMLSYEVDCLGVDTNEAGWVIGFVMECYEKGILSREDCDGLEMTWGNAEATK</sequence>
<organism evidence="8">
    <name type="scientific">marine sediment metagenome</name>
    <dbReference type="NCBI Taxonomy" id="412755"/>
    <lineage>
        <taxon>unclassified sequences</taxon>
        <taxon>metagenomes</taxon>
        <taxon>ecological metagenomes</taxon>
    </lineage>
</organism>
<feature type="domain" description="Aldehyde ferredoxin oxidoreductase N-terminal" evidence="7">
    <location>
        <begin position="1"/>
        <end position="78"/>
    </location>
</feature>
<keyword evidence="3" id="KW-0004">4Fe-4S</keyword>
<dbReference type="InterPro" id="IPR013984">
    <property type="entry name" value="Ald_Fedxn_OxRdtase_dom2"/>
</dbReference>
<keyword evidence="5" id="KW-0408">Iron</keyword>
<reference evidence="8" key="1">
    <citation type="journal article" date="2014" name="Front. Microbiol.">
        <title>High frequency of phylogenetically diverse reductive dehalogenase-homologous genes in deep subseafloor sedimentary metagenomes.</title>
        <authorList>
            <person name="Kawai M."/>
            <person name="Futagami T."/>
            <person name="Toyoda A."/>
            <person name="Takaki Y."/>
            <person name="Nishi S."/>
            <person name="Hori S."/>
            <person name="Arai W."/>
            <person name="Tsubouchi T."/>
            <person name="Morono Y."/>
            <person name="Uchiyama I."/>
            <person name="Ito T."/>
            <person name="Fujiyama A."/>
            <person name="Inagaki F."/>
            <person name="Takami H."/>
        </authorList>
    </citation>
    <scope>NUCLEOTIDE SEQUENCE</scope>
    <source>
        <strain evidence="8">Expedition CK06-06</strain>
    </source>
</reference>
<name>X1PA96_9ZZZZ</name>
<comment type="caution">
    <text evidence="8">The sequence shown here is derived from an EMBL/GenBank/DDBJ whole genome shotgun (WGS) entry which is preliminary data.</text>
</comment>
<comment type="cofactor">
    <cofactor evidence="1">
        <name>[4Fe-4S] cluster</name>
        <dbReference type="ChEBI" id="CHEBI:49883"/>
    </cofactor>
</comment>
<evidence type="ECO:0000256" key="3">
    <source>
        <dbReference type="ARBA" id="ARBA00022485"/>
    </source>
</evidence>
<evidence type="ECO:0000313" key="8">
    <source>
        <dbReference type="EMBL" id="GAI39381.1"/>
    </source>
</evidence>
<dbReference type="AlphaFoldDB" id="X1PA96"/>
<evidence type="ECO:0000256" key="2">
    <source>
        <dbReference type="ARBA" id="ARBA00011032"/>
    </source>
</evidence>
<gene>
    <name evidence="8" type="ORF">S06H3_42521</name>
</gene>
<dbReference type="GO" id="GO:0016625">
    <property type="term" value="F:oxidoreductase activity, acting on the aldehyde or oxo group of donors, iron-sulfur protein as acceptor"/>
    <property type="evidence" value="ECO:0007669"/>
    <property type="project" value="InterPro"/>
</dbReference>
<keyword evidence="6" id="KW-0411">Iron-sulfur</keyword>
<protein>
    <recommendedName>
        <fullName evidence="7">Aldehyde ferredoxin oxidoreductase N-terminal domain-containing protein</fullName>
    </recommendedName>
</protein>
<dbReference type="GO" id="GO:0009055">
    <property type="term" value="F:electron transfer activity"/>
    <property type="evidence" value="ECO:0007669"/>
    <property type="project" value="InterPro"/>
</dbReference>
<dbReference type="GO" id="GO:0046872">
    <property type="term" value="F:metal ion binding"/>
    <property type="evidence" value="ECO:0007669"/>
    <property type="project" value="UniProtKB-KW"/>
</dbReference>
<dbReference type="SUPFAM" id="SSF48310">
    <property type="entry name" value="Aldehyde ferredoxin oxidoreductase, C-terminal domains"/>
    <property type="match status" value="1"/>
</dbReference>
<evidence type="ECO:0000259" key="7">
    <source>
        <dbReference type="SMART" id="SM00790"/>
    </source>
</evidence>
<evidence type="ECO:0000256" key="4">
    <source>
        <dbReference type="ARBA" id="ARBA00022723"/>
    </source>
</evidence>
<dbReference type="PANTHER" id="PTHR30038:SF0">
    <property type="entry name" value="TUNGSTEN-CONTAINING ALDEHYDE FERREDOXIN OXIDOREDUCTASE"/>
    <property type="match status" value="1"/>
</dbReference>
<feature type="non-terminal residue" evidence="8">
    <location>
        <position position="263"/>
    </location>
</feature>
<dbReference type="Pfam" id="PF02730">
    <property type="entry name" value="AFOR_N"/>
    <property type="match status" value="1"/>
</dbReference>
<dbReference type="InterPro" id="IPR036503">
    <property type="entry name" value="Ald_Fedxn_OxRdtase_N_sf"/>
</dbReference>
<dbReference type="Gene3D" id="1.10.569.10">
    <property type="entry name" value="Aldehyde Ferredoxin Oxidoreductase Protein, subunit A, domain 2"/>
    <property type="match status" value="1"/>
</dbReference>
<dbReference type="InterPro" id="IPR001203">
    <property type="entry name" value="OxRdtase_Ald_Fedxn_C"/>
</dbReference>
<dbReference type="GO" id="GO:0051539">
    <property type="term" value="F:4 iron, 4 sulfur cluster binding"/>
    <property type="evidence" value="ECO:0007669"/>
    <property type="project" value="UniProtKB-KW"/>
</dbReference>
<comment type="similarity">
    <text evidence="2">Belongs to the AOR/FOR family.</text>
</comment>
<feature type="non-terminal residue" evidence="8">
    <location>
        <position position="1"/>
    </location>
</feature>
<evidence type="ECO:0000256" key="1">
    <source>
        <dbReference type="ARBA" id="ARBA00001966"/>
    </source>
</evidence>
<dbReference type="PANTHER" id="PTHR30038">
    <property type="entry name" value="ALDEHYDE FERREDOXIN OXIDOREDUCTASE"/>
    <property type="match status" value="1"/>
</dbReference>
<dbReference type="Gene3D" id="3.60.9.10">
    <property type="entry name" value="Aldehyde ferredoxin oxidoreductase, N-terminal domain"/>
    <property type="match status" value="1"/>
</dbReference>
<dbReference type="InterPro" id="IPR051919">
    <property type="entry name" value="W-dependent_AOR"/>
</dbReference>
<dbReference type="InterPro" id="IPR013983">
    <property type="entry name" value="Ald_Fedxn_OxRdtase_N"/>
</dbReference>
<evidence type="ECO:0000256" key="6">
    <source>
        <dbReference type="ARBA" id="ARBA00023014"/>
    </source>
</evidence>
<keyword evidence="4" id="KW-0479">Metal-binding</keyword>
<dbReference type="InterPro" id="IPR036021">
    <property type="entry name" value="Tungsten_al_ferr_oxy-like_C"/>
</dbReference>
<dbReference type="EMBL" id="BARV01026302">
    <property type="protein sequence ID" value="GAI39381.1"/>
    <property type="molecule type" value="Genomic_DNA"/>
</dbReference>
<dbReference type="SUPFAM" id="SSF56228">
    <property type="entry name" value="Aldehyde ferredoxin oxidoreductase, N-terminal domain"/>
    <property type="match status" value="1"/>
</dbReference>
<dbReference type="Pfam" id="PF01314">
    <property type="entry name" value="AFOR_C"/>
    <property type="match status" value="1"/>
</dbReference>
<proteinExistence type="inferred from homology"/>